<proteinExistence type="predicted"/>
<accession>A0A646QW54</accession>
<evidence type="ECO:0000313" key="2">
    <source>
        <dbReference type="Proteomes" id="UP000424671"/>
    </source>
</evidence>
<name>A0A646QW54_9CAUD</name>
<dbReference type="EMBL" id="MK613346">
    <property type="protein sequence ID" value="QBQ72645.1"/>
    <property type="molecule type" value="Genomic_DNA"/>
</dbReference>
<evidence type="ECO:0000313" key="1">
    <source>
        <dbReference type="EMBL" id="QBQ72645.1"/>
    </source>
</evidence>
<dbReference type="Proteomes" id="UP000424671">
    <property type="component" value="Segment"/>
</dbReference>
<sequence>MDFSSQAKEFKPSKAAAVVSNTVEDVVETGKQAVSAGTSMWQTVVDGAAEALEKGVDYVSDVAPKVAEAVGEMRSPVDVVTEGLSSAGESLSNIGTSEFRFFTGNYFKPGQTATEEDLNETDLKTLRSAVRKAMAEGRSQVDYKDFSEGEGTVLKGSMLAGLFNPELRMARTLGGFKFSKDEEGNIIIRNTYNFNEGTKRKAYVKALQAGDDDAANDILLNSLENPVEAASILAFAKQQKLKNEGKPFETEMVINLGKV</sequence>
<reference evidence="1 2" key="1">
    <citation type="journal article" date="2019" name="mSystems">
        <title>Diverse, abundant and novel viruses infecting the marine abundant Roseobacter RCA lineage.</title>
        <authorList>
            <person name="Zhang Z.F."/>
            <person name="Chen F."/>
            <person name="Chu X."/>
            <person name="Zhang H."/>
            <person name="Luo H.W."/>
            <person name="Zhai Z.Q."/>
            <person name="Yang M.Y."/>
            <person name="Zhao Y.L."/>
        </authorList>
    </citation>
    <scope>NUCLEOTIDE SEQUENCE [LARGE SCALE GENOMIC DNA]</scope>
</reference>
<organism evidence="1 2">
    <name type="scientific">Roseobacter phage CRP-4</name>
    <dbReference type="NCBI Taxonomy" id="2559283"/>
    <lineage>
        <taxon>Viruses</taxon>
        <taxon>Duplodnaviria</taxon>
        <taxon>Heunggongvirae</taxon>
        <taxon>Uroviricota</taxon>
        <taxon>Caudoviricetes</taxon>
        <taxon>Zobellviridae</taxon>
        <taxon>Cobavirinae</taxon>
        <taxon>Veravirus</taxon>
    </lineage>
</organism>
<gene>
    <name evidence="1" type="ORF">CRP4_gp36</name>
</gene>
<protein>
    <submittedName>
        <fullName evidence="1">Uncharacterized protein</fullName>
    </submittedName>
</protein>